<feature type="signal peptide" evidence="6">
    <location>
        <begin position="1"/>
        <end position="23"/>
    </location>
</feature>
<dbReference type="VEuPathDB" id="VectorBase:ACHR007864"/>
<evidence type="ECO:0008006" key="9">
    <source>
        <dbReference type="Google" id="ProtNLM"/>
    </source>
</evidence>
<keyword evidence="3" id="KW-0808">Transferase</keyword>
<evidence type="ECO:0000256" key="2">
    <source>
        <dbReference type="ARBA" id="ARBA00022676"/>
    </source>
</evidence>
<evidence type="ECO:0000256" key="3">
    <source>
        <dbReference type="ARBA" id="ARBA00022679"/>
    </source>
</evidence>
<dbReference type="InterPro" id="IPR050271">
    <property type="entry name" value="UDP-glycosyltransferase"/>
</dbReference>
<feature type="transmembrane region" description="Helical" evidence="5">
    <location>
        <begin position="1010"/>
        <end position="1038"/>
    </location>
</feature>
<dbReference type="PANTHER" id="PTHR48043:SF60">
    <property type="entry name" value="UDP-GLUCURONOSYLTRANSFERASE"/>
    <property type="match status" value="1"/>
</dbReference>
<dbReference type="FunFam" id="3.40.50.2000:FF:000189">
    <property type="entry name" value="UDP-glucuronosyltransferase 2B14-like Protein"/>
    <property type="match status" value="2"/>
</dbReference>
<dbReference type="GO" id="GO:0008194">
    <property type="term" value="F:UDP-glycosyltransferase activity"/>
    <property type="evidence" value="ECO:0007669"/>
    <property type="project" value="InterPro"/>
</dbReference>
<evidence type="ECO:0000256" key="1">
    <source>
        <dbReference type="ARBA" id="ARBA00009995"/>
    </source>
</evidence>
<dbReference type="SUPFAM" id="SSF53756">
    <property type="entry name" value="UDP-Glycosyltransferase/glycogen phosphorylase"/>
    <property type="match status" value="2"/>
</dbReference>
<dbReference type="PANTHER" id="PTHR48043">
    <property type="entry name" value="EG:EG0003.4 PROTEIN-RELATED"/>
    <property type="match status" value="1"/>
</dbReference>
<dbReference type="Gene3D" id="3.40.50.2000">
    <property type="entry name" value="Glycogen Phosphorylase B"/>
    <property type="match status" value="4"/>
</dbReference>
<feature type="region of interest" description="Disordered" evidence="4">
    <location>
        <begin position="1043"/>
        <end position="1062"/>
    </location>
</feature>
<organism evidence="7 8">
    <name type="scientific">Anopheles christyi</name>
    <dbReference type="NCBI Taxonomy" id="43041"/>
    <lineage>
        <taxon>Eukaryota</taxon>
        <taxon>Metazoa</taxon>
        <taxon>Ecdysozoa</taxon>
        <taxon>Arthropoda</taxon>
        <taxon>Hexapoda</taxon>
        <taxon>Insecta</taxon>
        <taxon>Pterygota</taxon>
        <taxon>Neoptera</taxon>
        <taxon>Endopterygota</taxon>
        <taxon>Diptera</taxon>
        <taxon>Nematocera</taxon>
        <taxon>Culicoidea</taxon>
        <taxon>Culicidae</taxon>
        <taxon>Anophelinae</taxon>
        <taxon>Anopheles</taxon>
    </lineage>
</organism>
<keyword evidence="6" id="KW-0732">Signal</keyword>
<comment type="similarity">
    <text evidence="1">Belongs to the UDP-glycosyltransferase family.</text>
</comment>
<reference evidence="8" key="1">
    <citation type="submission" date="2013-03" db="EMBL/GenBank/DDBJ databases">
        <title>The Genome Sequence of Anopheles christyi ACHKN1017.</title>
        <authorList>
            <consortium name="The Broad Institute Genomics Platform"/>
            <person name="Neafsey D.E."/>
            <person name="Besansky N."/>
            <person name="Walker B."/>
            <person name="Young S.K."/>
            <person name="Zeng Q."/>
            <person name="Gargeya S."/>
            <person name="Fitzgerald M."/>
            <person name="Haas B."/>
            <person name="Abouelleil A."/>
            <person name="Allen A.W."/>
            <person name="Alvarado L."/>
            <person name="Arachchi H.M."/>
            <person name="Berlin A.M."/>
            <person name="Chapman S.B."/>
            <person name="Gainer-Dewar J."/>
            <person name="Goldberg J."/>
            <person name="Griggs A."/>
            <person name="Gujja S."/>
            <person name="Hansen M."/>
            <person name="Howarth C."/>
            <person name="Imamovic A."/>
            <person name="Ireland A."/>
            <person name="Larimer J."/>
            <person name="McCowan C."/>
            <person name="Murphy C."/>
            <person name="Pearson M."/>
            <person name="Poon T.W."/>
            <person name="Priest M."/>
            <person name="Roberts A."/>
            <person name="Saif S."/>
            <person name="Shea T."/>
            <person name="Sisk P."/>
            <person name="Sykes S."/>
            <person name="Wortman J."/>
            <person name="Nusbaum C."/>
            <person name="Birren B."/>
        </authorList>
    </citation>
    <scope>NUCLEOTIDE SEQUENCE [LARGE SCALE GENOMIC DNA]</scope>
    <source>
        <strain evidence="8">ACHKN1017</strain>
    </source>
</reference>
<evidence type="ECO:0000256" key="6">
    <source>
        <dbReference type="SAM" id="SignalP"/>
    </source>
</evidence>
<dbReference type="InterPro" id="IPR002213">
    <property type="entry name" value="UDP_glucos_trans"/>
</dbReference>
<evidence type="ECO:0000256" key="4">
    <source>
        <dbReference type="SAM" id="MobiDB-lite"/>
    </source>
</evidence>
<dbReference type="Pfam" id="PF00201">
    <property type="entry name" value="UDPGT"/>
    <property type="match status" value="2"/>
</dbReference>
<dbReference type="InterPro" id="IPR035595">
    <property type="entry name" value="UDP_glycos_trans_CS"/>
</dbReference>
<keyword evidence="5" id="KW-0472">Membrane</keyword>
<dbReference type="CDD" id="cd03784">
    <property type="entry name" value="GT1_Gtf-like"/>
    <property type="match status" value="2"/>
</dbReference>
<proteinExistence type="inferred from homology"/>
<name>A0A182KAS7_9DIPT</name>
<evidence type="ECO:0000256" key="5">
    <source>
        <dbReference type="SAM" id="Phobius"/>
    </source>
</evidence>
<sequence>RCVSLFLLVLIGVIAYLAQTGNGAKILLVTAFPGMSHWLMFEHIIHELLQRGHELTAITSYRLRTDGINRTAQYREVLIDPIYDFEANGLPMEVFYRSQSFGDPFFKMSILWKLGLETAEHAFESANVKKFLQTEGQQFDLLIAEQFVQESFLMFAHKYRVPIVTINTLGHADYIDRAFGLITPWSFVPHFMLQYDDRMSIVERAYNVFLSVWDAYNRKFYYLPEHTKLAKRYFGAQHAAEKLPRLEDLERNVSVVLVNNHLISSRPRPRINGMIDIAGVHIRKAKALSPVLKNFLEAASGGVIYINFGTFLKSSGMPPETLAVFLDVFRSLPQYNFLWKWESDSIPNLPPNVLLQRWIPQNDVLAHWNVKLFVSHGGIFGTQESIYWARPILFVPFYGDQHSNALKCERAGIGLTLQIINVTAEDFRAKIERIVQEPAFQQSVTQLSAIFRDNPTDPLEEAAFWIEYVMRHRGAAHLKSAAVHMPWYQYLLLDILSQTLLVGFVALWMIRKIVRKSWELIKPNRRHFRTLSYIIGCVFAFTALCPYAECGKILFLVPFPAPSHWLWIEHFVKELLSRGHEVTAISNFPAKEPHRNYTEILIDPPYDIPYYFPVSDIYDSKYNSDLNNLFLYWRVGLSTTQYALENENVQQFIEQDDTDFDVIISEQFYQEAFLMFAHKYRAPIVTLCTLGHANHIDQAMGLVTPWSFVPHPVLLLSDDMTFSERCYNFLISLADLVIRQLYYIPQQNRLAQAHFARIEGPELMPSIRDLEKSISVILVNSHLSTSPPRPTIPGLVNVAGAHIKPAKELPEDIQKFLDGAKEGVIFFSLGSYMKSADMPKDKMKAFLEVFRNLKQRVLWKYENEDIARLPKNVMVRKWLPQSDILAHPKVVLFITHGGMFGSQEGIYRGVPMLYIPFYGDQHRNALKAEQAGYALTLNFPEVNVITLGSRINELLTNPTFMKQAKRASELFRDNLVPPMQEAMHWIEYVMRHKGAKHLKTKAIELSWTQYLLVDVVGFFALVFLLAAAVFYKVLGLFLTPPKPKSKPKTRDMMLGMRKPKLN</sequence>
<dbReference type="Proteomes" id="UP000075881">
    <property type="component" value="Unassembled WGS sequence"/>
</dbReference>
<dbReference type="PROSITE" id="PS00375">
    <property type="entry name" value="UDPGT"/>
    <property type="match status" value="2"/>
</dbReference>
<dbReference type="STRING" id="43041.A0A182KAS7"/>
<evidence type="ECO:0000313" key="8">
    <source>
        <dbReference type="Proteomes" id="UP000075881"/>
    </source>
</evidence>
<feature type="chain" id="PRO_5008125257" description="UDP-glycosyltransferases domain-containing protein" evidence="6">
    <location>
        <begin position="24"/>
        <end position="1062"/>
    </location>
</feature>
<keyword evidence="8" id="KW-1185">Reference proteome</keyword>
<feature type="transmembrane region" description="Helical" evidence="5">
    <location>
        <begin position="487"/>
        <end position="510"/>
    </location>
</feature>
<accession>A0A182KAS7</accession>
<feature type="transmembrane region" description="Helical" evidence="5">
    <location>
        <begin position="531"/>
        <end position="549"/>
    </location>
</feature>
<evidence type="ECO:0000313" key="7">
    <source>
        <dbReference type="EnsemblMetazoa" id="ACHR007864-PA"/>
    </source>
</evidence>
<dbReference type="AlphaFoldDB" id="A0A182KAS7"/>
<keyword evidence="5" id="KW-0812">Transmembrane</keyword>
<protein>
    <recommendedName>
        <fullName evidence="9">UDP-glycosyltransferases domain-containing protein</fullName>
    </recommendedName>
</protein>
<reference evidence="7" key="2">
    <citation type="submission" date="2020-05" db="UniProtKB">
        <authorList>
            <consortium name="EnsemblMetazoa"/>
        </authorList>
    </citation>
    <scope>IDENTIFICATION</scope>
    <source>
        <strain evidence="7">ACHKN1017</strain>
    </source>
</reference>
<dbReference type="EnsemblMetazoa" id="ACHR007864-RA">
    <property type="protein sequence ID" value="ACHR007864-PA"/>
    <property type="gene ID" value="ACHR007864"/>
</dbReference>
<keyword evidence="2" id="KW-0328">Glycosyltransferase</keyword>
<keyword evidence="5" id="KW-1133">Transmembrane helix</keyword>